<sequence>MIVEPYLDNSLYSLSKDISNALNKKETERIQKDKVLLILIDGLGYSLAERINFKAEKIHSVFPTITITVLTTLLTAQPPGKHGIMGWRIFDKENGKIINLIDEYYNQSSSINPYLSEEDVILAPALRPMIRIFSKITKNVVPYFSPWDAISQTYEIAKKKNPRFMFLYLPFVDAVSHHFGPYSEHTLRTAKEITNLAETLANDLKKDYSVIITADHGHIPVEGVVKLDKKEIIKRLDVPPFGDYRNLMLITRENPSKIFENYPVLVLKKEKLAKITGGENVPDYAVVPTDNRLYMYWDDEEEAKHLGSHGGMNKEEIEIPLLIKQ</sequence>
<dbReference type="PANTHER" id="PTHR10151">
    <property type="entry name" value="ECTONUCLEOTIDE PYROPHOSPHATASE/PHOSPHODIESTERASE"/>
    <property type="match status" value="1"/>
</dbReference>
<name>A0A1W6K350_9CREN</name>
<dbReference type="InterPro" id="IPR002591">
    <property type="entry name" value="Phosphodiest/P_Trfase"/>
</dbReference>
<dbReference type="Proteomes" id="UP000193404">
    <property type="component" value="Chromosome"/>
</dbReference>
<dbReference type="RefSeq" id="WP_148692714.1">
    <property type="nucleotide sequence ID" value="NZ_CP020477.1"/>
</dbReference>
<dbReference type="GeneID" id="41591942"/>
<dbReference type="PANTHER" id="PTHR10151:SF120">
    <property type="entry name" value="BIS(5'-ADENOSYL)-TRIPHOSPHATASE"/>
    <property type="match status" value="1"/>
</dbReference>
<dbReference type="KEGG" id="aman:B6F84_13430"/>
<dbReference type="SUPFAM" id="SSF53649">
    <property type="entry name" value="Alkaline phosphatase-like"/>
    <property type="match status" value="1"/>
</dbReference>
<dbReference type="AlphaFoldDB" id="A0A1W6K350"/>
<gene>
    <name evidence="1" type="ORF">B6F84_13430</name>
</gene>
<dbReference type="Gene3D" id="3.40.720.10">
    <property type="entry name" value="Alkaline Phosphatase, subunit A"/>
    <property type="match status" value="1"/>
</dbReference>
<dbReference type="OrthoDB" id="33550at2157"/>
<dbReference type="GO" id="GO:0016787">
    <property type="term" value="F:hydrolase activity"/>
    <property type="evidence" value="ECO:0007669"/>
    <property type="project" value="UniProtKB-ARBA"/>
</dbReference>
<organism evidence="1 2">
    <name type="scientific">Acidianus manzaensis</name>
    <dbReference type="NCBI Taxonomy" id="282676"/>
    <lineage>
        <taxon>Archaea</taxon>
        <taxon>Thermoproteota</taxon>
        <taxon>Thermoprotei</taxon>
        <taxon>Sulfolobales</taxon>
        <taxon>Sulfolobaceae</taxon>
        <taxon>Acidianus</taxon>
    </lineage>
</organism>
<evidence type="ECO:0000313" key="2">
    <source>
        <dbReference type="Proteomes" id="UP000193404"/>
    </source>
</evidence>
<dbReference type="EMBL" id="CP020477">
    <property type="protein sequence ID" value="ARM76920.1"/>
    <property type="molecule type" value="Genomic_DNA"/>
</dbReference>
<evidence type="ECO:0000313" key="1">
    <source>
        <dbReference type="EMBL" id="ARM76920.1"/>
    </source>
</evidence>
<dbReference type="InterPro" id="IPR017850">
    <property type="entry name" value="Alkaline_phosphatase_core_sf"/>
</dbReference>
<proteinExistence type="predicted"/>
<reference evidence="1 2" key="1">
    <citation type="submission" date="2017-03" db="EMBL/GenBank/DDBJ databases">
        <title>Sulfur activation and transportation mechanism of thermophilic Archaea Acidianus manzaensis YN-25.</title>
        <authorList>
            <person name="Ma Y."/>
            <person name="Yang Y."/>
            <person name="Xia J."/>
        </authorList>
    </citation>
    <scope>NUCLEOTIDE SEQUENCE [LARGE SCALE GENOMIC DNA]</scope>
    <source>
        <strain evidence="1 2">YN-25</strain>
    </source>
</reference>
<accession>A0A1W6K350</accession>
<dbReference type="Pfam" id="PF01663">
    <property type="entry name" value="Phosphodiest"/>
    <property type="match status" value="2"/>
</dbReference>
<dbReference type="STRING" id="282676.B6F84_13430"/>
<protein>
    <submittedName>
        <fullName evidence="1">Phosphodiesterase</fullName>
    </submittedName>
</protein>
<keyword evidence="2" id="KW-1185">Reference proteome</keyword>